<comment type="similarity">
    <text evidence="1">Belongs to the synembryn family.</text>
</comment>
<evidence type="ECO:0000313" key="4">
    <source>
        <dbReference type="EMBL" id="KAK1947043.1"/>
    </source>
</evidence>
<keyword evidence="3" id="KW-0143">Chaperone</keyword>
<dbReference type="InterPro" id="IPR019318">
    <property type="entry name" value="Gua_nucleotide_exch_fac_Ric8"/>
</dbReference>
<dbReference type="PANTHER" id="PTHR12425">
    <property type="entry name" value="SYNEMBRYN"/>
    <property type="match status" value="1"/>
</dbReference>
<dbReference type="EMBL" id="JASMQC010000002">
    <property type="protein sequence ID" value="KAK1947043.1"/>
    <property type="molecule type" value="Genomic_DNA"/>
</dbReference>
<dbReference type="GO" id="GO:0007186">
    <property type="term" value="P:G protein-coupled receptor signaling pathway"/>
    <property type="evidence" value="ECO:0007669"/>
    <property type="project" value="TreeGrafter"/>
</dbReference>
<accession>A0AAD9GZQ8</accession>
<name>A0AAD9GZQ8_9STRA</name>
<sequence length="352" mass="40275">MWPVFMRDRRGIDKLLTAETLESMLVLPENPSWSSQVREESLKCIVNLVYSRPEFVSGIFVPKGYISRLLALATHEGTASMHWLVWKILLVSCEASEVPRYLSCSLEAWQLVHKTLFYSFHHGNQLEVIEGARSTLLIDLVKLVTVLVNDTLWTAEQEQLMPEVFRTIHSLGGLLLEILSFKHRDISPLNENLVELKNKAMEVFMFLPGSLLAAFIQQQYKGKSDPKESLLLPMLDHLHTMLLATRIEKTRPLKEMLPTLIVCYNLAKTGDSKILACFKQAILPEIQSEPLLERTKALFFKQLKFFLTCLDTDVRRYTSEWLFLLSDENTKTYTHHTGVGNAIGLLRMKGLA</sequence>
<dbReference type="Pfam" id="PF10165">
    <property type="entry name" value="Ric8"/>
    <property type="match status" value="1"/>
</dbReference>
<dbReference type="GO" id="GO:0005085">
    <property type="term" value="F:guanyl-nucleotide exchange factor activity"/>
    <property type="evidence" value="ECO:0007669"/>
    <property type="project" value="UniProtKB-KW"/>
</dbReference>
<keyword evidence="2" id="KW-0344">Guanine-nucleotide releasing factor</keyword>
<dbReference type="Proteomes" id="UP001259832">
    <property type="component" value="Unassembled WGS sequence"/>
</dbReference>
<dbReference type="GO" id="GO:0001965">
    <property type="term" value="F:G-protein alpha-subunit binding"/>
    <property type="evidence" value="ECO:0007669"/>
    <property type="project" value="TreeGrafter"/>
</dbReference>
<organism evidence="4 5">
    <name type="scientific">Phytophthora citrophthora</name>
    <dbReference type="NCBI Taxonomy" id="4793"/>
    <lineage>
        <taxon>Eukaryota</taxon>
        <taxon>Sar</taxon>
        <taxon>Stramenopiles</taxon>
        <taxon>Oomycota</taxon>
        <taxon>Peronosporomycetes</taxon>
        <taxon>Peronosporales</taxon>
        <taxon>Peronosporaceae</taxon>
        <taxon>Phytophthora</taxon>
    </lineage>
</organism>
<reference evidence="4" key="1">
    <citation type="submission" date="2023-08" db="EMBL/GenBank/DDBJ databases">
        <title>Reference Genome Resource for the Citrus Pathogen Phytophthora citrophthora.</title>
        <authorList>
            <person name="Moller H."/>
            <person name="Coetzee B."/>
            <person name="Rose L.J."/>
            <person name="Van Niekerk J.M."/>
        </authorList>
    </citation>
    <scope>NUCLEOTIDE SEQUENCE</scope>
    <source>
        <strain evidence="4">STE-U-9442</strain>
    </source>
</reference>
<dbReference type="AlphaFoldDB" id="A0AAD9GZQ8"/>
<evidence type="ECO:0000256" key="2">
    <source>
        <dbReference type="ARBA" id="ARBA00022658"/>
    </source>
</evidence>
<protein>
    <submittedName>
        <fullName evidence="4">Synembryn-A</fullName>
    </submittedName>
</protein>
<evidence type="ECO:0000256" key="3">
    <source>
        <dbReference type="ARBA" id="ARBA00023186"/>
    </source>
</evidence>
<keyword evidence="5" id="KW-1185">Reference proteome</keyword>
<proteinExistence type="inferred from homology"/>
<dbReference type="PANTHER" id="PTHR12425:SF5">
    <property type="entry name" value="SYNEMBRYN"/>
    <property type="match status" value="1"/>
</dbReference>
<dbReference type="GO" id="GO:0005737">
    <property type="term" value="C:cytoplasm"/>
    <property type="evidence" value="ECO:0007669"/>
    <property type="project" value="TreeGrafter"/>
</dbReference>
<evidence type="ECO:0000256" key="1">
    <source>
        <dbReference type="ARBA" id="ARBA00009049"/>
    </source>
</evidence>
<evidence type="ECO:0000313" key="5">
    <source>
        <dbReference type="Proteomes" id="UP001259832"/>
    </source>
</evidence>
<gene>
    <name evidence="4" type="ORF">P3T76_001053</name>
</gene>
<comment type="caution">
    <text evidence="4">The sequence shown here is derived from an EMBL/GenBank/DDBJ whole genome shotgun (WGS) entry which is preliminary data.</text>
</comment>